<accession>A0A813APN4</accession>
<dbReference type="Pfam" id="PF00075">
    <property type="entry name" value="RNase_H"/>
    <property type="match status" value="1"/>
</dbReference>
<gene>
    <name evidence="2" type="ORF">SNEC2469_LOCUS28373</name>
</gene>
<keyword evidence="3" id="KW-1185">Reference proteome</keyword>
<dbReference type="InterPro" id="IPR002156">
    <property type="entry name" value="RNaseH_domain"/>
</dbReference>
<dbReference type="EMBL" id="CAJNJA010061545">
    <property type="protein sequence ID" value="CAE7873813.1"/>
    <property type="molecule type" value="Genomic_DNA"/>
</dbReference>
<dbReference type="Gene3D" id="3.30.420.10">
    <property type="entry name" value="Ribonuclease H-like superfamily/Ribonuclease H"/>
    <property type="match status" value="1"/>
</dbReference>
<proteinExistence type="predicted"/>
<evidence type="ECO:0000313" key="2">
    <source>
        <dbReference type="EMBL" id="CAE7873813.1"/>
    </source>
</evidence>
<comment type="caution">
    <text evidence="2">The sequence shown here is derived from an EMBL/GenBank/DDBJ whole genome shotgun (WGS) entry which is preliminary data.</text>
</comment>
<dbReference type="InterPro" id="IPR012337">
    <property type="entry name" value="RNaseH-like_sf"/>
</dbReference>
<feature type="non-terminal residue" evidence="2">
    <location>
        <position position="568"/>
    </location>
</feature>
<evidence type="ECO:0000313" key="3">
    <source>
        <dbReference type="Proteomes" id="UP000601435"/>
    </source>
</evidence>
<dbReference type="GO" id="GO:0003676">
    <property type="term" value="F:nucleic acid binding"/>
    <property type="evidence" value="ECO:0007669"/>
    <property type="project" value="InterPro"/>
</dbReference>
<name>A0A813APN4_9DINO</name>
<reference evidence="2" key="1">
    <citation type="submission" date="2021-02" db="EMBL/GenBank/DDBJ databases">
        <authorList>
            <person name="Dougan E. K."/>
            <person name="Rhodes N."/>
            <person name="Thang M."/>
            <person name="Chan C."/>
        </authorList>
    </citation>
    <scope>NUCLEOTIDE SEQUENCE</scope>
</reference>
<dbReference type="GO" id="GO:0004523">
    <property type="term" value="F:RNA-DNA hybrid ribonuclease activity"/>
    <property type="evidence" value="ECO:0007669"/>
    <property type="project" value="InterPro"/>
</dbReference>
<protein>
    <recommendedName>
        <fullName evidence="1">RNase H type-1 domain-containing protein</fullName>
    </recommendedName>
</protein>
<dbReference type="SUPFAM" id="SSF53098">
    <property type="entry name" value="Ribonuclease H-like"/>
    <property type="match status" value="1"/>
</dbReference>
<sequence>ARVAVLSKVLEPSHASQARPITDLVAPRTYVDNWSWTSDAPDNHGPALLILQDLTDSLSLQIDWGKTYVWALQKESKKWWQAHGATFVPQGVRLELVDNVELGSFFTFGRRGCSGAFNVRCKEALSRLAKLASDPQGLPVRARIVQSGIWPYLFYGTEACLPPRSTVAGLRCFTTDPATATAVWQNVSSEELLSARSVCCRAGALQNLLHRNGWTVYASGICRGPLHQTFHVKQTSIKCIRKAVATAWADVVHDNFCHRNGLMFAPVPCPELSQKVFTKFQPWELKFLAQHYSGGFMSGAERNTWSRDDTEFCPLCSAVDSKAHRLFKCPALSQQRLAFQDVLDWVQANRPHWAHLTYVAWPQEASVLQLLFQDHPLCRHRLVQPPRAPYIEPWQLESQQLLASFAIVAQGSPTGLQTVPRAELAAIVWAHQWCALRPEQDVELYSDCQSAVDLWHQLAFAGWQSISRSCNADLLENIAPRANFAVYKVKAHRREAELASMTTWERWLTAGNEAADAAAKAACGAIPSVVQEAAQRVATESSTDTRYLRDFCKAILAIGPVETKLRSA</sequence>
<feature type="domain" description="RNase H type-1" evidence="1">
    <location>
        <begin position="415"/>
        <end position="523"/>
    </location>
</feature>
<dbReference type="InterPro" id="IPR036397">
    <property type="entry name" value="RNaseH_sf"/>
</dbReference>
<feature type="non-terminal residue" evidence="2">
    <location>
        <position position="1"/>
    </location>
</feature>
<organism evidence="2 3">
    <name type="scientific">Symbiodinium necroappetens</name>
    <dbReference type="NCBI Taxonomy" id="1628268"/>
    <lineage>
        <taxon>Eukaryota</taxon>
        <taxon>Sar</taxon>
        <taxon>Alveolata</taxon>
        <taxon>Dinophyceae</taxon>
        <taxon>Suessiales</taxon>
        <taxon>Symbiodiniaceae</taxon>
        <taxon>Symbiodinium</taxon>
    </lineage>
</organism>
<dbReference type="Proteomes" id="UP000601435">
    <property type="component" value="Unassembled WGS sequence"/>
</dbReference>
<dbReference type="AlphaFoldDB" id="A0A813APN4"/>
<evidence type="ECO:0000259" key="1">
    <source>
        <dbReference type="Pfam" id="PF00075"/>
    </source>
</evidence>